<evidence type="ECO:0000256" key="4">
    <source>
        <dbReference type="ARBA" id="ARBA00023002"/>
    </source>
</evidence>
<dbReference type="OMA" id="ANHHESE"/>
<dbReference type="Pfam" id="PF00067">
    <property type="entry name" value="p450"/>
    <property type="match status" value="1"/>
</dbReference>
<feature type="coiled-coil region" evidence="8">
    <location>
        <begin position="497"/>
        <end position="535"/>
    </location>
</feature>
<evidence type="ECO:0000256" key="9">
    <source>
        <dbReference type="SAM" id="MobiDB-lite"/>
    </source>
</evidence>
<dbReference type="PRINTS" id="PR00385">
    <property type="entry name" value="P450"/>
</dbReference>
<feature type="region of interest" description="Disordered" evidence="9">
    <location>
        <begin position="802"/>
        <end position="876"/>
    </location>
</feature>
<dbReference type="PhylomeDB" id="A0A0G4FDM1"/>
<dbReference type="Gene3D" id="1.10.630.10">
    <property type="entry name" value="Cytochrome P450"/>
    <property type="match status" value="1"/>
</dbReference>
<evidence type="ECO:0008006" key="12">
    <source>
        <dbReference type="Google" id="ProtNLM"/>
    </source>
</evidence>
<dbReference type="CDD" id="cd11046">
    <property type="entry name" value="CYP97"/>
    <property type="match status" value="1"/>
</dbReference>
<dbReference type="GO" id="GO:0016705">
    <property type="term" value="F:oxidoreductase activity, acting on paired donors, with incorporation or reduction of molecular oxygen"/>
    <property type="evidence" value="ECO:0007669"/>
    <property type="project" value="InterPro"/>
</dbReference>
<proteinExistence type="inferred from homology"/>
<dbReference type="GO" id="GO:0020037">
    <property type="term" value="F:heme binding"/>
    <property type="evidence" value="ECO:0007669"/>
    <property type="project" value="InterPro"/>
</dbReference>
<dbReference type="InterPro" id="IPR017972">
    <property type="entry name" value="Cyt_P450_CS"/>
</dbReference>
<keyword evidence="5 7" id="KW-0408">Iron</keyword>
<dbReference type="GO" id="GO:0005506">
    <property type="term" value="F:iron ion binding"/>
    <property type="evidence" value="ECO:0007669"/>
    <property type="project" value="InterPro"/>
</dbReference>
<dbReference type="Proteomes" id="UP000041254">
    <property type="component" value="Unassembled WGS sequence"/>
</dbReference>
<dbReference type="EMBL" id="CDMY01000407">
    <property type="protein sequence ID" value="CEM10973.1"/>
    <property type="molecule type" value="Genomic_DNA"/>
</dbReference>
<evidence type="ECO:0000256" key="7">
    <source>
        <dbReference type="PIRSR" id="PIRSR602401-1"/>
    </source>
</evidence>
<dbReference type="OrthoDB" id="433427at2759"/>
<comment type="similarity">
    <text evidence="1">Belongs to the cytochrome P450 family.</text>
</comment>
<evidence type="ECO:0000256" key="5">
    <source>
        <dbReference type="ARBA" id="ARBA00023004"/>
    </source>
</evidence>
<evidence type="ECO:0000256" key="8">
    <source>
        <dbReference type="SAM" id="Coils"/>
    </source>
</evidence>
<feature type="region of interest" description="Disordered" evidence="9">
    <location>
        <begin position="1"/>
        <end position="95"/>
    </location>
</feature>
<feature type="compositionally biased region" description="Polar residues" evidence="9">
    <location>
        <begin position="22"/>
        <end position="36"/>
    </location>
</feature>
<evidence type="ECO:0000256" key="6">
    <source>
        <dbReference type="ARBA" id="ARBA00023033"/>
    </source>
</evidence>
<gene>
    <name evidence="10" type="ORF">Vbra_1326</name>
</gene>
<evidence type="ECO:0000256" key="1">
    <source>
        <dbReference type="ARBA" id="ARBA00010617"/>
    </source>
</evidence>
<evidence type="ECO:0000313" key="10">
    <source>
        <dbReference type="EMBL" id="CEM10973.1"/>
    </source>
</evidence>
<feature type="compositionally biased region" description="Low complexity" evidence="9">
    <location>
        <begin position="60"/>
        <end position="80"/>
    </location>
</feature>
<keyword evidence="3 7" id="KW-0479">Metal-binding</keyword>
<accession>A0A0G4FDM1</accession>
<name>A0A0G4FDM1_VITBC</name>
<dbReference type="SUPFAM" id="SSF48264">
    <property type="entry name" value="Cytochrome P450"/>
    <property type="match status" value="1"/>
</dbReference>
<keyword evidence="6" id="KW-0503">Monooxygenase</keyword>
<sequence>MKSSGVRLAGKRECSSDLEPPASQTPEVLIESQTQRLPARMEESSRDAPSAPPSCHPCREAACSPSASCSPRRQSGSGSSPSPPSPLPFSPPCIDWRRRRRTGSARAGMILALSTLLLLLKGGRAVERRGGAAFIFRPSSSRFASSSLRSTKTDAALPTSSVTVLPDLPDHNAPVPPTLIDAEDDKANHHESEPGEKCPFEHTDHAAAATAPAAPLESASACPHSEMAAAQTETRGSTPAACPHAGDMRIVSSYKDETIEKGREWLFSMFPRGKPGEPVTVGDQLAVIVKNIDQVYDHQPSYDGAPVAEGRITDPDAIFLDLYDNYKESGGVFKLLFGPKSFIVVSDPIIMKHLLKGASHKYDKGVLAEILEPIMGKGLIPADPATWKVRRRVLAPAFHQMWLDHMVGVYNDCNHLLVQELHKAVDKGKVVDMESAFNSVSLDIIGKSVFNYEFRSVTEESPVIKAVYSLLQEAEHRSTIPLPYWKLPFANQLVPRLRRFNRDLKVVNEVLDELIEQAKAQAGGREEDLESLLNRDYASCSDASLLRFLVDLRGEDIDKSNKQLRDDLATLLIAGHETTASVLTWALYELSLPENNEILQKVLKEVDAVLGDETPTWELINKMPLLRLCLAESLRKYPEPPFLIRRALEDDTFPKGTAGFNCRMMRGQDVFLAIYNIHHSPLFWEDPHKFDPERFLRPHSNPDVPAWRGYQPPESGFYYEEGQFGPLYPTETMADFAFLPFGGGTRKCVGDQFAFLEASVTLSLLLRRFSFELAVPAHEVGMKTGATIHTKNGLIMKVARRNTGAPPQPSMNKAQAPPISRQIPRRSTDESMRTAMKAAPAGMSPSAFHAAAAAGEGDEKRQHESQLSQMMRLFSR</sequence>
<feature type="compositionally biased region" description="Pro residues" evidence="9">
    <location>
        <begin position="81"/>
        <end position="91"/>
    </location>
</feature>
<dbReference type="PANTHER" id="PTHR24291">
    <property type="entry name" value="CYTOCHROME P450 FAMILY 4"/>
    <property type="match status" value="1"/>
</dbReference>
<evidence type="ECO:0000256" key="2">
    <source>
        <dbReference type="ARBA" id="ARBA00022617"/>
    </source>
</evidence>
<evidence type="ECO:0000256" key="3">
    <source>
        <dbReference type="ARBA" id="ARBA00022723"/>
    </source>
</evidence>
<dbReference type="PRINTS" id="PR00463">
    <property type="entry name" value="EP450I"/>
</dbReference>
<keyword evidence="2 7" id="KW-0349">Heme</keyword>
<dbReference type="InterPro" id="IPR002401">
    <property type="entry name" value="Cyt_P450_E_grp-I"/>
</dbReference>
<comment type="cofactor">
    <cofactor evidence="7">
        <name>heme</name>
        <dbReference type="ChEBI" id="CHEBI:30413"/>
    </cofactor>
</comment>
<dbReference type="InParanoid" id="A0A0G4FDM1"/>
<dbReference type="VEuPathDB" id="CryptoDB:Vbra_1326"/>
<dbReference type="InterPro" id="IPR050196">
    <property type="entry name" value="Cytochrome_P450_Monoox"/>
</dbReference>
<dbReference type="PROSITE" id="PS00086">
    <property type="entry name" value="CYTOCHROME_P450"/>
    <property type="match status" value="1"/>
</dbReference>
<keyword evidence="4" id="KW-0560">Oxidoreductase</keyword>
<dbReference type="GO" id="GO:0004497">
    <property type="term" value="F:monooxygenase activity"/>
    <property type="evidence" value="ECO:0007669"/>
    <property type="project" value="UniProtKB-KW"/>
</dbReference>
<reference evidence="10 11" key="1">
    <citation type="submission" date="2014-11" db="EMBL/GenBank/DDBJ databases">
        <authorList>
            <person name="Zhu J."/>
            <person name="Qi W."/>
            <person name="Song R."/>
        </authorList>
    </citation>
    <scope>NUCLEOTIDE SEQUENCE [LARGE SCALE GENOMIC DNA]</scope>
</reference>
<evidence type="ECO:0000313" key="11">
    <source>
        <dbReference type="Proteomes" id="UP000041254"/>
    </source>
</evidence>
<dbReference type="STRING" id="1169540.A0A0G4FDM1"/>
<dbReference type="AlphaFoldDB" id="A0A0G4FDM1"/>
<dbReference type="PANTHER" id="PTHR24291:SF50">
    <property type="entry name" value="BIFUNCTIONAL ALBAFLAVENONE MONOOXYGENASE_TERPENE SYNTHASE"/>
    <property type="match status" value="1"/>
</dbReference>
<dbReference type="InterPro" id="IPR001128">
    <property type="entry name" value="Cyt_P450"/>
</dbReference>
<protein>
    <recommendedName>
        <fullName evidence="12">Cytochrome P450</fullName>
    </recommendedName>
</protein>
<dbReference type="InterPro" id="IPR036396">
    <property type="entry name" value="Cyt_P450_sf"/>
</dbReference>
<organism evidence="10 11">
    <name type="scientific">Vitrella brassicaformis (strain CCMP3155)</name>
    <dbReference type="NCBI Taxonomy" id="1169540"/>
    <lineage>
        <taxon>Eukaryota</taxon>
        <taxon>Sar</taxon>
        <taxon>Alveolata</taxon>
        <taxon>Colpodellida</taxon>
        <taxon>Vitrellaceae</taxon>
        <taxon>Vitrella</taxon>
    </lineage>
</organism>
<feature type="binding site" description="axial binding residue" evidence="7">
    <location>
        <position position="748"/>
    </location>
    <ligand>
        <name>heme</name>
        <dbReference type="ChEBI" id="CHEBI:30413"/>
    </ligand>
    <ligandPart>
        <name>Fe</name>
        <dbReference type="ChEBI" id="CHEBI:18248"/>
    </ligandPart>
</feature>
<keyword evidence="8" id="KW-0175">Coiled coil</keyword>
<keyword evidence="11" id="KW-1185">Reference proteome</keyword>